<protein>
    <submittedName>
        <fullName evidence="1">Uncharacterized protein</fullName>
    </submittedName>
</protein>
<proteinExistence type="predicted"/>
<keyword evidence="2" id="KW-1185">Reference proteome</keyword>
<reference evidence="1" key="1">
    <citation type="submission" date="2020-12" db="EMBL/GenBank/DDBJ databases">
        <authorList>
            <person name="Youbin C."/>
            <person name="Kawngpyo K."/>
        </authorList>
    </citation>
    <scope>NUCLEOTIDE SEQUENCE</scope>
</reference>
<organism evidence="1 2">
    <name type="scientific">Bacillus phage BCPST</name>
    <dbReference type="NCBI Taxonomy" id="2801506"/>
    <lineage>
        <taxon>Viruses</taxon>
        <taxon>Duplodnaviria</taxon>
        <taxon>Heunggongvirae</taxon>
        <taxon>Uroviricota</taxon>
        <taxon>Caudoviricetes</taxon>
        <taxon>Sejongvirinae</taxon>
        <taxon>Yihwangvirus</taxon>
        <taxon>Yihwangvirus BCPST</taxon>
    </lineage>
</organism>
<accession>A0AAE7P4U0</accession>
<dbReference type="Proteomes" id="UP000828328">
    <property type="component" value="Segment"/>
</dbReference>
<name>A0AAE7P4U0_9CAUD</name>
<dbReference type="EMBL" id="MW392802">
    <property type="protein sequence ID" value="QQO38674.1"/>
    <property type="molecule type" value="Genomic_DNA"/>
</dbReference>
<sequence length="89" mass="9943">MMIKEIKSQLNVINGNIMLADDLDKALVGYVEGFGKETVALYDKDKVIDILIESGMSCEEAIEHFEVNIIGAYVGDFTPAFATLWRDKK</sequence>
<evidence type="ECO:0000313" key="2">
    <source>
        <dbReference type="Proteomes" id="UP000828328"/>
    </source>
</evidence>
<evidence type="ECO:0000313" key="1">
    <source>
        <dbReference type="EMBL" id="QQO38674.1"/>
    </source>
</evidence>
<gene>
    <name evidence="1" type="ORF">BCPST_056</name>
</gene>